<dbReference type="InterPro" id="IPR016024">
    <property type="entry name" value="ARM-type_fold"/>
</dbReference>
<dbReference type="InterPro" id="IPR011989">
    <property type="entry name" value="ARM-like"/>
</dbReference>
<evidence type="ECO:0000313" key="2">
    <source>
        <dbReference type="EMBL" id="TPP66565.1"/>
    </source>
</evidence>
<dbReference type="OrthoDB" id="6267364at2759"/>
<sequence>MGSLIHHFGVTVCQPTVPVALKSIAQQIGDRDSGVRSAALNALVSAYAIVGEQLWKLIGSLSDKDRSMLEERIKRAARQPGPPEMVEVRSTPMSSSRGNRESSAPRRPHEAAQVDRQPPMSSAQARARAMLSELGDLSPEKAPSMPPLIQLESDIDDLFKPIEIPALK</sequence>
<dbReference type="GO" id="GO:0061863">
    <property type="term" value="F:microtubule plus end polymerase"/>
    <property type="evidence" value="ECO:0007669"/>
    <property type="project" value="InterPro"/>
</dbReference>
<evidence type="ECO:0000313" key="3">
    <source>
        <dbReference type="Proteomes" id="UP000316759"/>
    </source>
</evidence>
<dbReference type="InterPro" id="IPR045110">
    <property type="entry name" value="XMAP215"/>
</dbReference>
<dbReference type="EMBL" id="SUNJ01001654">
    <property type="protein sequence ID" value="TPP66565.1"/>
    <property type="molecule type" value="Genomic_DNA"/>
</dbReference>
<dbReference type="SUPFAM" id="SSF48371">
    <property type="entry name" value="ARM repeat"/>
    <property type="match status" value="1"/>
</dbReference>
<feature type="compositionally biased region" description="Basic and acidic residues" evidence="1">
    <location>
        <begin position="98"/>
        <end position="113"/>
    </location>
</feature>
<protein>
    <submittedName>
        <fullName evidence="2">Cytoskeleton-associated protein</fullName>
    </submittedName>
</protein>
<dbReference type="Proteomes" id="UP000316759">
    <property type="component" value="Unassembled WGS sequence"/>
</dbReference>
<feature type="region of interest" description="Disordered" evidence="1">
    <location>
        <begin position="73"/>
        <end position="147"/>
    </location>
</feature>
<dbReference type="GO" id="GO:0007051">
    <property type="term" value="P:spindle organization"/>
    <property type="evidence" value="ECO:0007669"/>
    <property type="project" value="InterPro"/>
</dbReference>
<dbReference type="GO" id="GO:0051010">
    <property type="term" value="F:microtubule plus-end binding"/>
    <property type="evidence" value="ECO:0007669"/>
    <property type="project" value="InterPro"/>
</dbReference>
<dbReference type="PANTHER" id="PTHR12609">
    <property type="entry name" value="MICROTUBULE ASSOCIATED PROTEIN XMAP215"/>
    <property type="match status" value="1"/>
</dbReference>
<keyword evidence="3" id="KW-1185">Reference proteome</keyword>
<dbReference type="GO" id="GO:0046785">
    <property type="term" value="P:microtubule polymerization"/>
    <property type="evidence" value="ECO:0007669"/>
    <property type="project" value="InterPro"/>
</dbReference>
<dbReference type="STRING" id="46835.A0A504Z1H9"/>
<accession>A0A504Z1H9</accession>
<gene>
    <name evidence="2" type="ORF">FGIG_11403</name>
</gene>
<evidence type="ECO:0000256" key="1">
    <source>
        <dbReference type="SAM" id="MobiDB-lite"/>
    </source>
</evidence>
<dbReference type="Gene3D" id="1.25.10.10">
    <property type="entry name" value="Leucine-rich Repeat Variant"/>
    <property type="match status" value="1"/>
</dbReference>
<organism evidence="2 3">
    <name type="scientific">Fasciola gigantica</name>
    <name type="common">Giant liver fluke</name>
    <dbReference type="NCBI Taxonomy" id="46835"/>
    <lineage>
        <taxon>Eukaryota</taxon>
        <taxon>Metazoa</taxon>
        <taxon>Spiralia</taxon>
        <taxon>Lophotrochozoa</taxon>
        <taxon>Platyhelminthes</taxon>
        <taxon>Trematoda</taxon>
        <taxon>Digenea</taxon>
        <taxon>Plagiorchiida</taxon>
        <taxon>Echinostomata</taxon>
        <taxon>Echinostomatoidea</taxon>
        <taxon>Fasciolidae</taxon>
        <taxon>Fasciola</taxon>
    </lineage>
</organism>
<reference evidence="2 3" key="1">
    <citation type="submission" date="2019-04" db="EMBL/GenBank/DDBJ databases">
        <title>Annotation for the trematode Fasciola gigantica.</title>
        <authorList>
            <person name="Choi Y.-J."/>
        </authorList>
    </citation>
    <scope>NUCLEOTIDE SEQUENCE [LARGE SCALE GENOMIC DNA]</scope>
    <source>
        <strain evidence="2">Uganda_cow_1</strain>
    </source>
</reference>
<dbReference type="GO" id="GO:0030951">
    <property type="term" value="P:establishment or maintenance of microtubule cytoskeleton polarity"/>
    <property type="evidence" value="ECO:0007669"/>
    <property type="project" value="InterPro"/>
</dbReference>
<name>A0A504Z1H9_FASGI</name>
<comment type="caution">
    <text evidence="2">The sequence shown here is derived from an EMBL/GenBank/DDBJ whole genome shotgun (WGS) entry which is preliminary data.</text>
</comment>
<proteinExistence type="predicted"/>
<dbReference type="AlphaFoldDB" id="A0A504Z1H9"/>